<feature type="compositionally biased region" description="Low complexity" evidence="1">
    <location>
        <begin position="192"/>
        <end position="234"/>
    </location>
</feature>
<evidence type="ECO:0008006" key="6">
    <source>
        <dbReference type="Google" id="ProtNLM"/>
    </source>
</evidence>
<evidence type="ECO:0000313" key="5">
    <source>
        <dbReference type="Proteomes" id="UP000239494"/>
    </source>
</evidence>
<dbReference type="EMBL" id="PVTF01000008">
    <property type="protein sequence ID" value="PRY39030.1"/>
    <property type="molecule type" value="Genomic_DNA"/>
</dbReference>
<evidence type="ECO:0000256" key="3">
    <source>
        <dbReference type="SAM" id="SignalP"/>
    </source>
</evidence>
<proteinExistence type="predicted"/>
<comment type="caution">
    <text evidence="4">The sequence shown here is derived from an EMBL/GenBank/DDBJ whole genome shotgun (WGS) entry which is preliminary data.</text>
</comment>
<sequence>MTRFALAALLVLATTFGFPNPAVAQGSPGFCPDAGGITVVVDFQELGGSTIVRCASGDQATGLAALKNAGIGITGTQRWGEGFICRIEGKPAANSEACVDTPPARAYWSYWYAPNGGAWTYSDKGVLNRKPAAGGFEGWSFSLDKTETTNPPPRVAPVRPVAAPTTTRPPVVPPVVPVQPGAPGKPAPPTAPTGATTTTSPAPTSSSAPASSSSSAPTTTGASSTAPSTTDSAAWSGEVRNTAAEERSDSPVGALIGVGAVVLLGVAGGVVGFRRRRAAGR</sequence>
<gene>
    <name evidence="4" type="ORF">CLV43_108430</name>
</gene>
<organism evidence="4 5">
    <name type="scientific">Umezawaea tangerina</name>
    <dbReference type="NCBI Taxonomy" id="84725"/>
    <lineage>
        <taxon>Bacteria</taxon>
        <taxon>Bacillati</taxon>
        <taxon>Actinomycetota</taxon>
        <taxon>Actinomycetes</taxon>
        <taxon>Pseudonocardiales</taxon>
        <taxon>Pseudonocardiaceae</taxon>
        <taxon>Umezawaea</taxon>
    </lineage>
</organism>
<feature type="signal peptide" evidence="3">
    <location>
        <begin position="1"/>
        <end position="24"/>
    </location>
</feature>
<feature type="region of interest" description="Disordered" evidence="1">
    <location>
        <begin position="143"/>
        <end position="248"/>
    </location>
</feature>
<evidence type="ECO:0000256" key="2">
    <source>
        <dbReference type="SAM" id="Phobius"/>
    </source>
</evidence>
<keyword evidence="3" id="KW-0732">Signal</keyword>
<keyword evidence="2" id="KW-1133">Transmembrane helix</keyword>
<keyword evidence="2" id="KW-0812">Transmembrane</keyword>
<dbReference type="RefSeq" id="WP_211304576.1">
    <property type="nucleotide sequence ID" value="NZ_PVTF01000008.1"/>
</dbReference>
<keyword evidence="5" id="KW-1185">Reference proteome</keyword>
<evidence type="ECO:0000256" key="1">
    <source>
        <dbReference type="SAM" id="MobiDB-lite"/>
    </source>
</evidence>
<feature type="chain" id="PRO_5015517662" description="LPXTG-motif cell wall-anchored protein" evidence="3">
    <location>
        <begin position="25"/>
        <end position="281"/>
    </location>
</feature>
<keyword evidence="2" id="KW-0472">Membrane</keyword>
<protein>
    <recommendedName>
        <fullName evidence="6">LPXTG-motif cell wall-anchored protein</fullName>
    </recommendedName>
</protein>
<evidence type="ECO:0000313" key="4">
    <source>
        <dbReference type="EMBL" id="PRY39030.1"/>
    </source>
</evidence>
<name>A0A2T0T043_9PSEU</name>
<dbReference type="Proteomes" id="UP000239494">
    <property type="component" value="Unassembled WGS sequence"/>
</dbReference>
<feature type="compositionally biased region" description="Low complexity" evidence="1">
    <location>
        <begin position="156"/>
        <end position="169"/>
    </location>
</feature>
<accession>A0A2T0T043</accession>
<dbReference type="AlphaFoldDB" id="A0A2T0T043"/>
<feature type="transmembrane region" description="Helical" evidence="2">
    <location>
        <begin position="252"/>
        <end position="273"/>
    </location>
</feature>
<reference evidence="4 5" key="1">
    <citation type="submission" date="2018-03" db="EMBL/GenBank/DDBJ databases">
        <title>Genomic Encyclopedia of Archaeal and Bacterial Type Strains, Phase II (KMG-II): from individual species to whole genera.</title>
        <authorList>
            <person name="Goeker M."/>
        </authorList>
    </citation>
    <scope>NUCLEOTIDE SEQUENCE [LARGE SCALE GENOMIC DNA]</scope>
    <source>
        <strain evidence="4 5">DSM 44720</strain>
    </source>
</reference>